<dbReference type="AlphaFoldDB" id="A0A6N2MIC4"/>
<proteinExistence type="predicted"/>
<evidence type="ECO:0000313" key="1">
    <source>
        <dbReference type="EMBL" id="VFU53994.1"/>
    </source>
</evidence>
<sequence length="79" mass="8999">MDTLPTQGGRSLQSLPGCTFSFGIGYHITYGKWLSIASSTYNFSRYRSIGCLIRWNRETINRRRKLASKLHPSRTGSSR</sequence>
<reference evidence="1" key="1">
    <citation type="submission" date="2019-03" db="EMBL/GenBank/DDBJ databases">
        <authorList>
            <person name="Mank J."/>
            <person name="Almeida P."/>
        </authorList>
    </citation>
    <scope>NUCLEOTIDE SEQUENCE</scope>
    <source>
        <strain evidence="1">78183</strain>
    </source>
</reference>
<name>A0A6N2MIC4_SALVM</name>
<protein>
    <submittedName>
        <fullName evidence="1">Uncharacterized protein</fullName>
    </submittedName>
</protein>
<accession>A0A6N2MIC4</accession>
<gene>
    <name evidence="1" type="ORF">SVIM_LOCUS375561</name>
</gene>
<dbReference type="EMBL" id="CAADRP010001820">
    <property type="protein sequence ID" value="VFU53994.1"/>
    <property type="molecule type" value="Genomic_DNA"/>
</dbReference>
<organism evidence="1">
    <name type="scientific">Salix viminalis</name>
    <name type="common">Common osier</name>
    <name type="synonym">Basket willow</name>
    <dbReference type="NCBI Taxonomy" id="40686"/>
    <lineage>
        <taxon>Eukaryota</taxon>
        <taxon>Viridiplantae</taxon>
        <taxon>Streptophyta</taxon>
        <taxon>Embryophyta</taxon>
        <taxon>Tracheophyta</taxon>
        <taxon>Spermatophyta</taxon>
        <taxon>Magnoliopsida</taxon>
        <taxon>eudicotyledons</taxon>
        <taxon>Gunneridae</taxon>
        <taxon>Pentapetalae</taxon>
        <taxon>rosids</taxon>
        <taxon>fabids</taxon>
        <taxon>Malpighiales</taxon>
        <taxon>Salicaceae</taxon>
        <taxon>Saliceae</taxon>
        <taxon>Salix</taxon>
    </lineage>
</organism>